<dbReference type="Gene3D" id="1.25.10.10">
    <property type="entry name" value="Leucine-rich Repeat Variant"/>
    <property type="match status" value="1"/>
</dbReference>
<gene>
    <name evidence="1" type="ORF">SAMN05444128_1858</name>
</gene>
<protein>
    <submittedName>
        <fullName evidence="1">HEAT repeat-containing protein</fullName>
    </submittedName>
</protein>
<evidence type="ECO:0000313" key="2">
    <source>
        <dbReference type="Proteomes" id="UP000187181"/>
    </source>
</evidence>
<dbReference type="EMBL" id="FTPP01000002">
    <property type="protein sequence ID" value="SIT88527.1"/>
    <property type="molecule type" value="Genomic_DNA"/>
</dbReference>
<dbReference type="Proteomes" id="UP000187181">
    <property type="component" value="Unassembled WGS sequence"/>
</dbReference>
<dbReference type="InterPro" id="IPR016024">
    <property type="entry name" value="ARM-type_fold"/>
</dbReference>
<dbReference type="STRING" id="1317125.SAMN05444128_1858"/>
<dbReference type="AlphaFoldDB" id="A0A1R3XBK3"/>
<dbReference type="RefSeq" id="WP_076668154.1">
    <property type="nucleotide sequence ID" value="NZ_FTPP01000002.1"/>
</dbReference>
<dbReference type="SUPFAM" id="SSF48371">
    <property type="entry name" value="ARM repeat"/>
    <property type="match status" value="1"/>
</dbReference>
<dbReference type="OrthoDB" id="978644at2"/>
<dbReference type="Pfam" id="PF13646">
    <property type="entry name" value="HEAT_2"/>
    <property type="match status" value="1"/>
</dbReference>
<proteinExistence type="predicted"/>
<reference evidence="2" key="1">
    <citation type="submission" date="2017-01" db="EMBL/GenBank/DDBJ databases">
        <authorList>
            <person name="Varghese N."/>
            <person name="Submissions S."/>
        </authorList>
    </citation>
    <scope>NUCLEOTIDE SEQUENCE [LARGE SCALE GENOMIC DNA]</scope>
    <source>
        <strain evidence="2">LP100</strain>
    </source>
</reference>
<keyword evidence="2" id="KW-1185">Reference proteome</keyword>
<dbReference type="InterPro" id="IPR011989">
    <property type="entry name" value="ARM-like"/>
</dbReference>
<evidence type="ECO:0000313" key="1">
    <source>
        <dbReference type="EMBL" id="SIT88527.1"/>
    </source>
</evidence>
<sequence>MKLDNIEELLQKYYEGETTVAEEKELQAFFNQTADLPEHLKAHAAPFQYYAKRQQDQSIRVLADDWLFEKIEQAEAEQPQPKGKQVFFTAMQDYATYWRVAAGIIFVLGAFWLGRNLNQGVAPEQQAEIVALREEVKEMKRAMTAGASASERIRLVSQEFDAEQPDEIIQVLITTMNEDPNVNVRVAASEALYKFSHKKEVRQALTESLRLQTDPIMQLTLIDMLVKIKEKEAVGELEEMANRKDLLPIVKSKAAEGLGILI</sequence>
<accession>A0A1R3XBK3</accession>
<name>A0A1R3XBK3_9BACT</name>
<organism evidence="1 2">
    <name type="scientific">Pontibacter indicus</name>
    <dbReference type="NCBI Taxonomy" id="1317125"/>
    <lineage>
        <taxon>Bacteria</taxon>
        <taxon>Pseudomonadati</taxon>
        <taxon>Bacteroidota</taxon>
        <taxon>Cytophagia</taxon>
        <taxon>Cytophagales</taxon>
        <taxon>Hymenobacteraceae</taxon>
        <taxon>Pontibacter</taxon>
    </lineage>
</organism>